<reference evidence="1 2" key="1">
    <citation type="submission" date="2023-11" db="EMBL/GenBank/DDBJ databases">
        <authorList>
            <person name="Cook R."/>
            <person name="Crisci M."/>
            <person name="Pye H."/>
            <person name="Adriaenssens E."/>
            <person name="Santini J."/>
        </authorList>
    </citation>
    <scope>NUCLEOTIDE SEQUENCE [LARGE SCALE GENOMIC DNA]</scope>
    <source>
        <strain evidence="1">Lak_Megaphage_Sonny</strain>
    </source>
</reference>
<sequence>MSYHEKYYGEEPKYVINEKSMEFFFDANAIFCRYSYFTKQLWRKVKGFKKEDEAEIKCAFLSVWMKNQMGIVTYPVGSGWCTMNGNIDSFNEYVKKFQPVFDDYQKWYNLQR</sequence>
<evidence type="ECO:0008006" key="3">
    <source>
        <dbReference type="Google" id="ProtNLM"/>
    </source>
</evidence>
<dbReference type="Proteomes" id="UP001358193">
    <property type="component" value="Segment"/>
</dbReference>
<accession>A0ABZ0Z6X5</accession>
<protein>
    <recommendedName>
        <fullName evidence="3">DUF3841 domain-containing protein</fullName>
    </recommendedName>
</protein>
<keyword evidence="2" id="KW-1185">Reference proteome</keyword>
<proteinExistence type="predicted"/>
<organism evidence="1 2">
    <name type="scientific">phage Lak_Megaphage_Sonny</name>
    <dbReference type="NCBI Taxonomy" id="3109229"/>
    <lineage>
        <taxon>Viruses</taxon>
        <taxon>Duplodnaviria</taxon>
        <taxon>Heunggongvirae</taxon>
        <taxon>Uroviricota</taxon>
        <taxon>Caudoviricetes</taxon>
        <taxon>Caudoviricetes code 15 clade</taxon>
    </lineage>
</organism>
<evidence type="ECO:0000313" key="2">
    <source>
        <dbReference type="Proteomes" id="UP001358193"/>
    </source>
</evidence>
<dbReference type="EMBL" id="OR769223">
    <property type="protein sequence ID" value="WQJ53880.1"/>
    <property type="molecule type" value="Genomic_DNA"/>
</dbReference>
<evidence type="ECO:0000313" key="1">
    <source>
        <dbReference type="EMBL" id="WQJ53880.1"/>
    </source>
</evidence>
<name>A0ABZ0Z6X5_9CAUD</name>